<evidence type="ECO:0000256" key="4">
    <source>
        <dbReference type="ARBA" id="ARBA00022807"/>
    </source>
</evidence>
<feature type="region of interest" description="Disordered" evidence="5">
    <location>
        <begin position="122"/>
        <end position="156"/>
    </location>
</feature>
<dbReference type="GO" id="GO:0006508">
    <property type="term" value="P:proteolysis"/>
    <property type="evidence" value="ECO:0007669"/>
    <property type="project" value="UniProtKB-KW"/>
</dbReference>
<accession>A0A2R5EW66</accession>
<dbReference type="PANTHER" id="PTHR47053:SF1">
    <property type="entry name" value="MUREIN DD-ENDOPEPTIDASE MEPH-RELATED"/>
    <property type="match status" value="1"/>
</dbReference>
<comment type="similarity">
    <text evidence="1">Belongs to the peptidase C40 family.</text>
</comment>
<keyword evidence="9" id="KW-1185">Reference proteome</keyword>
<dbReference type="PROSITE" id="PS51781">
    <property type="entry name" value="SH3B"/>
    <property type="match status" value="2"/>
</dbReference>
<keyword evidence="4" id="KW-0788">Thiol protease</keyword>
<dbReference type="EMBL" id="BDQX01000281">
    <property type="protein sequence ID" value="GBG09899.1"/>
    <property type="molecule type" value="Genomic_DNA"/>
</dbReference>
<name>A0A2R5EW66_9BACL</name>
<evidence type="ECO:0000259" key="7">
    <source>
        <dbReference type="PROSITE" id="PS51935"/>
    </source>
</evidence>
<dbReference type="AlphaFoldDB" id="A0A2R5EW66"/>
<feature type="domain" description="SH3b" evidence="6">
    <location>
        <begin position="1"/>
        <end position="41"/>
    </location>
</feature>
<organism evidence="8 9">
    <name type="scientific">Paenibacillus agaridevorans</name>
    <dbReference type="NCBI Taxonomy" id="171404"/>
    <lineage>
        <taxon>Bacteria</taxon>
        <taxon>Bacillati</taxon>
        <taxon>Bacillota</taxon>
        <taxon>Bacilli</taxon>
        <taxon>Bacillales</taxon>
        <taxon>Paenibacillaceae</taxon>
        <taxon>Paenibacillus</taxon>
    </lineage>
</organism>
<dbReference type="InterPro" id="IPR051202">
    <property type="entry name" value="Peptidase_C40"/>
</dbReference>
<dbReference type="PANTHER" id="PTHR47053">
    <property type="entry name" value="MUREIN DD-ENDOPEPTIDASE MEPH-RELATED"/>
    <property type="match status" value="1"/>
</dbReference>
<dbReference type="CDD" id="cd00174">
    <property type="entry name" value="SH3"/>
    <property type="match status" value="1"/>
</dbReference>
<dbReference type="InterPro" id="IPR003646">
    <property type="entry name" value="SH3-like_bac-type"/>
</dbReference>
<evidence type="ECO:0000256" key="5">
    <source>
        <dbReference type="SAM" id="MobiDB-lite"/>
    </source>
</evidence>
<gene>
    <name evidence="8" type="ORF">PAT3040_04575</name>
</gene>
<dbReference type="SUPFAM" id="SSF54001">
    <property type="entry name" value="Cysteine proteinases"/>
    <property type="match status" value="1"/>
</dbReference>
<feature type="compositionally biased region" description="Polar residues" evidence="5">
    <location>
        <begin position="122"/>
        <end position="132"/>
    </location>
</feature>
<feature type="domain" description="NlpC/P60" evidence="7">
    <location>
        <begin position="157"/>
        <end position="302"/>
    </location>
</feature>
<evidence type="ECO:0000256" key="1">
    <source>
        <dbReference type="ARBA" id="ARBA00007074"/>
    </source>
</evidence>
<dbReference type="PROSITE" id="PS51935">
    <property type="entry name" value="NLPC_P60"/>
    <property type="match status" value="1"/>
</dbReference>
<protein>
    <submittedName>
        <fullName evidence="8">Putative hydrolase Nlp/P60</fullName>
    </submittedName>
</protein>
<reference evidence="8 9" key="1">
    <citation type="submission" date="2017-08" db="EMBL/GenBank/DDBJ databases">
        <title>Substantial Increase in Enzyme Production by Combined Drug-Resistance Mutations in Paenibacillus agaridevorans.</title>
        <authorList>
            <person name="Tanaka Y."/>
            <person name="Funane K."/>
            <person name="Hosaka T."/>
            <person name="Shiwa Y."/>
            <person name="Fujita N."/>
            <person name="Miyazaki T."/>
            <person name="Yoshikawa H."/>
            <person name="Murakami K."/>
            <person name="Kasahara K."/>
            <person name="Inaoka T."/>
            <person name="Hiraga Y."/>
            <person name="Ochi K."/>
        </authorList>
    </citation>
    <scope>NUCLEOTIDE SEQUENCE [LARGE SCALE GENOMIC DNA]</scope>
    <source>
        <strain evidence="8 9">T-3040</strain>
    </source>
</reference>
<dbReference type="Gene3D" id="2.30.30.40">
    <property type="entry name" value="SH3 Domains"/>
    <property type="match status" value="2"/>
</dbReference>
<dbReference type="Pfam" id="PF08239">
    <property type="entry name" value="SH3_3"/>
    <property type="match status" value="2"/>
</dbReference>
<proteinExistence type="inferred from homology"/>
<evidence type="ECO:0000259" key="6">
    <source>
        <dbReference type="PROSITE" id="PS51781"/>
    </source>
</evidence>
<evidence type="ECO:0000256" key="3">
    <source>
        <dbReference type="ARBA" id="ARBA00022801"/>
    </source>
</evidence>
<dbReference type="InterPro" id="IPR000064">
    <property type="entry name" value="NLP_P60_dom"/>
</dbReference>
<comment type="caution">
    <text evidence="8">The sequence shown here is derived from an EMBL/GenBank/DDBJ whole genome shotgun (WGS) entry which is preliminary data.</text>
</comment>
<evidence type="ECO:0000313" key="9">
    <source>
        <dbReference type="Proteomes" id="UP000245202"/>
    </source>
</evidence>
<feature type="domain" description="SH3b" evidence="6">
    <location>
        <begin position="57"/>
        <end position="124"/>
    </location>
</feature>
<dbReference type="Proteomes" id="UP000245202">
    <property type="component" value="Unassembled WGS sequence"/>
</dbReference>
<evidence type="ECO:0000313" key="8">
    <source>
        <dbReference type="EMBL" id="GBG09899.1"/>
    </source>
</evidence>
<dbReference type="GO" id="GO:0008234">
    <property type="term" value="F:cysteine-type peptidase activity"/>
    <property type="evidence" value="ECO:0007669"/>
    <property type="project" value="UniProtKB-KW"/>
</dbReference>
<sequence length="302" mass="32154">MLKKGEQVSILEKSGSWYKVSDTNGKTGYISSSSKYTELGSNASSGGTESGTGTDTPALATLTGVIQKSVSFRKGPGTSYTRVRYLKTGEEVKVISQPSSGWYEVMDSNGVRGYVSSQSQYITVNGKPSTGSGADKETGGSGGSTGGDSVSQEGATNTSVEKMIATGMKYLGTPYEFGSNRNTTATFDCSDFTKHIFKQALGVTLPADSRQQGTYVKNKGNAVTSISQLKRGDLMFFMSYKGSSKSSYSGVNKSSQRITHVAIYLGNGKVLHTYSKESGGVRTNDIMGTHWEYRFLYGGSAL</sequence>
<dbReference type="SMART" id="SM00287">
    <property type="entry name" value="SH3b"/>
    <property type="match status" value="1"/>
</dbReference>
<dbReference type="Pfam" id="PF00877">
    <property type="entry name" value="NLPC_P60"/>
    <property type="match status" value="1"/>
</dbReference>
<evidence type="ECO:0000256" key="2">
    <source>
        <dbReference type="ARBA" id="ARBA00022670"/>
    </source>
</evidence>
<keyword evidence="2" id="KW-0645">Protease</keyword>
<keyword evidence="3 8" id="KW-0378">Hydrolase</keyword>
<dbReference type="Gene3D" id="3.90.1720.10">
    <property type="entry name" value="endopeptidase domain like (from Nostoc punctiforme)"/>
    <property type="match status" value="1"/>
</dbReference>
<dbReference type="InterPro" id="IPR038765">
    <property type="entry name" value="Papain-like_cys_pep_sf"/>
</dbReference>